<feature type="transmembrane region" description="Helical" evidence="2">
    <location>
        <begin position="292"/>
        <end position="310"/>
    </location>
</feature>
<feature type="transmembrane region" description="Helical" evidence="2">
    <location>
        <begin position="55"/>
        <end position="83"/>
    </location>
</feature>
<feature type="transmembrane region" description="Helical" evidence="2">
    <location>
        <begin position="90"/>
        <end position="107"/>
    </location>
</feature>
<feature type="transmembrane region" description="Helical" evidence="2">
    <location>
        <begin position="210"/>
        <end position="228"/>
    </location>
</feature>
<name>A0A517NLM0_9BACT</name>
<keyword evidence="2" id="KW-0812">Transmembrane</keyword>
<dbReference type="RefSeq" id="WP_145176837.1">
    <property type="nucleotide sequence ID" value="NZ_CP036525.1"/>
</dbReference>
<keyword evidence="4" id="KW-1185">Reference proteome</keyword>
<evidence type="ECO:0000256" key="1">
    <source>
        <dbReference type="SAM" id="MobiDB-lite"/>
    </source>
</evidence>
<feature type="transmembrane region" description="Helical" evidence="2">
    <location>
        <begin position="15"/>
        <end position="35"/>
    </location>
</feature>
<evidence type="ECO:0000256" key="2">
    <source>
        <dbReference type="SAM" id="Phobius"/>
    </source>
</evidence>
<evidence type="ECO:0000313" key="4">
    <source>
        <dbReference type="Proteomes" id="UP000318538"/>
    </source>
</evidence>
<protein>
    <recommendedName>
        <fullName evidence="5">Vitamin K-dependent gamma-carboxylase</fullName>
    </recommendedName>
</protein>
<accession>A0A517NLM0</accession>
<evidence type="ECO:0000313" key="3">
    <source>
        <dbReference type="EMBL" id="QDT08030.1"/>
    </source>
</evidence>
<organism evidence="3 4">
    <name type="scientific">Rubripirellula lacrimiformis</name>
    <dbReference type="NCBI Taxonomy" id="1930273"/>
    <lineage>
        <taxon>Bacteria</taxon>
        <taxon>Pseudomonadati</taxon>
        <taxon>Planctomycetota</taxon>
        <taxon>Planctomycetia</taxon>
        <taxon>Pirellulales</taxon>
        <taxon>Pirellulaceae</taxon>
        <taxon>Rubripirellula</taxon>
    </lineage>
</organism>
<dbReference type="EMBL" id="CP036525">
    <property type="protein sequence ID" value="QDT08030.1"/>
    <property type="molecule type" value="Genomic_DNA"/>
</dbReference>
<feature type="compositionally biased region" description="Basic and acidic residues" evidence="1">
    <location>
        <begin position="262"/>
        <end position="277"/>
    </location>
</feature>
<dbReference type="AlphaFoldDB" id="A0A517NLM0"/>
<proteinExistence type="predicted"/>
<feature type="region of interest" description="Disordered" evidence="1">
    <location>
        <begin position="262"/>
        <end position="284"/>
    </location>
</feature>
<dbReference type="KEGG" id="rlc:K227x_64600"/>
<keyword evidence="2" id="KW-0472">Membrane</keyword>
<feature type="transmembrane region" description="Helical" evidence="2">
    <location>
        <begin position="187"/>
        <end position="204"/>
    </location>
</feature>
<feature type="transmembrane region" description="Helical" evidence="2">
    <location>
        <begin position="113"/>
        <end position="129"/>
    </location>
</feature>
<feature type="transmembrane region" description="Helical" evidence="2">
    <location>
        <begin position="235"/>
        <end position="254"/>
    </location>
</feature>
<gene>
    <name evidence="3" type="ORF">K227x_64600</name>
</gene>
<reference evidence="3 4" key="1">
    <citation type="submission" date="2019-02" db="EMBL/GenBank/DDBJ databases">
        <title>Deep-cultivation of Planctomycetes and their phenomic and genomic characterization uncovers novel biology.</title>
        <authorList>
            <person name="Wiegand S."/>
            <person name="Jogler M."/>
            <person name="Boedeker C."/>
            <person name="Pinto D."/>
            <person name="Vollmers J."/>
            <person name="Rivas-Marin E."/>
            <person name="Kohn T."/>
            <person name="Peeters S.H."/>
            <person name="Heuer A."/>
            <person name="Rast P."/>
            <person name="Oberbeckmann S."/>
            <person name="Bunk B."/>
            <person name="Jeske O."/>
            <person name="Meyerdierks A."/>
            <person name="Storesund J.E."/>
            <person name="Kallscheuer N."/>
            <person name="Luecker S."/>
            <person name="Lage O.M."/>
            <person name="Pohl T."/>
            <person name="Merkel B.J."/>
            <person name="Hornburger P."/>
            <person name="Mueller R.-W."/>
            <person name="Bruemmer F."/>
            <person name="Labrenz M."/>
            <person name="Spormann A.M."/>
            <person name="Op den Camp H."/>
            <person name="Overmann J."/>
            <person name="Amann R."/>
            <person name="Jetten M.S.M."/>
            <person name="Mascher T."/>
            <person name="Medema M.H."/>
            <person name="Devos D.P."/>
            <person name="Kaster A.-K."/>
            <person name="Ovreas L."/>
            <person name="Rohde M."/>
            <person name="Galperin M.Y."/>
            <person name="Jogler C."/>
        </authorList>
    </citation>
    <scope>NUCLEOTIDE SEQUENCE [LARGE SCALE GENOMIC DNA]</scope>
    <source>
        <strain evidence="3 4">K22_7</strain>
    </source>
</reference>
<evidence type="ECO:0008006" key="5">
    <source>
        <dbReference type="Google" id="ProtNLM"/>
    </source>
</evidence>
<sequence>MKTIDATRSLIERPFARVWAVFALLLIASTWRLWFPSQSLMTGSPPAYPSAPLFPLVQSIAAARLPMAEIVTSSLVVIGLVAAVLGTRRWCWWLVVAGLLISFMLDQHRLQPWAYQLAIYGMMFATLNQRSLRRWLIPMAASVYFYSALGKFDFQFTHTVGQDFLQTLTAALGGFAERMDIEQRSKLALLFPGLEMLLAIGILFRRTRPAAGLGVMAMHTSLIFVLGPWRLDHSLGVLVWNVALLFQAYRWFWIDARSIRPTDDKVPSKNQLDESESHPTPTDVHSVLPNSVAAPFVIGVVIFALIAPLGERSGWWDHWLSWSLYSPHTSRVDIQVHRTAVSEFDDSVAALFDPDNDGDGWQTLAMDRWSLQSRKVPIYPQARYQLAIASMFADRHDLGSEIRGRFQGVSDRWTGQRSENFLFNAADIDRARRQYWLSRP</sequence>
<keyword evidence="2" id="KW-1133">Transmembrane helix</keyword>
<dbReference type="Proteomes" id="UP000318538">
    <property type="component" value="Chromosome"/>
</dbReference>
<dbReference type="OrthoDB" id="239293at2"/>